<name>A0ABS1VAT6_9PROT</name>
<evidence type="ECO:0000313" key="3">
    <source>
        <dbReference type="Proteomes" id="UP000606490"/>
    </source>
</evidence>
<keyword evidence="3" id="KW-1185">Reference proteome</keyword>
<dbReference type="InterPro" id="IPR036162">
    <property type="entry name" value="Resolvase-like_N_sf"/>
</dbReference>
<dbReference type="Proteomes" id="UP000606490">
    <property type="component" value="Unassembled WGS sequence"/>
</dbReference>
<evidence type="ECO:0000313" key="2">
    <source>
        <dbReference type="EMBL" id="MBL6458773.1"/>
    </source>
</evidence>
<proteinExistence type="predicted"/>
<evidence type="ECO:0000259" key="1">
    <source>
        <dbReference type="PROSITE" id="PS51736"/>
    </source>
</evidence>
<feature type="domain" description="Resolvase/invertase-type recombinase catalytic" evidence="1">
    <location>
        <begin position="1"/>
        <end position="72"/>
    </location>
</feature>
<organism evidence="2 3">
    <name type="scientific">Belnapia mucosa</name>
    <dbReference type="NCBI Taxonomy" id="2804532"/>
    <lineage>
        <taxon>Bacteria</taxon>
        <taxon>Pseudomonadati</taxon>
        <taxon>Pseudomonadota</taxon>
        <taxon>Alphaproteobacteria</taxon>
        <taxon>Acetobacterales</taxon>
        <taxon>Roseomonadaceae</taxon>
        <taxon>Belnapia</taxon>
    </lineage>
</organism>
<dbReference type="Pfam" id="PF00239">
    <property type="entry name" value="Resolvase"/>
    <property type="match status" value="1"/>
</dbReference>
<dbReference type="InterPro" id="IPR006119">
    <property type="entry name" value="Resolv_N"/>
</dbReference>
<dbReference type="SUPFAM" id="SSF53041">
    <property type="entry name" value="Resolvase-like"/>
    <property type="match status" value="1"/>
</dbReference>
<accession>A0ABS1VAT6</accession>
<dbReference type="PROSITE" id="PS51736">
    <property type="entry name" value="RECOMBINASES_3"/>
    <property type="match status" value="1"/>
</dbReference>
<gene>
    <name evidence="2" type="ORF">JMJ55_25905</name>
</gene>
<protein>
    <submittedName>
        <fullName evidence="2">Recombinase family protein</fullName>
    </submittedName>
</protein>
<reference evidence="2 3" key="1">
    <citation type="submission" date="2021-01" db="EMBL/GenBank/DDBJ databases">
        <title>Belnapia mucosa sp. nov. and Belnapia arida sp. nov., isolated from the Tabernas Desert (Almeria, Spain).</title>
        <authorList>
            <person name="Molina-Menor E."/>
            <person name="Vidal-Verdu A."/>
            <person name="Calonge A."/>
            <person name="Satari L."/>
            <person name="Pereto Magraner J."/>
            <person name="Porcar Miralles M."/>
        </authorList>
    </citation>
    <scope>NUCLEOTIDE SEQUENCE [LARGE SCALE GENOMIC DNA]</scope>
    <source>
        <strain evidence="2 3">T6</strain>
    </source>
</reference>
<comment type="caution">
    <text evidence="2">The sequence shown here is derived from an EMBL/GenBank/DDBJ whole genome shotgun (WGS) entry which is preliminary data.</text>
</comment>
<dbReference type="Gene3D" id="3.40.50.1390">
    <property type="entry name" value="Resolvase, N-terminal catalytic domain"/>
    <property type="match status" value="1"/>
</dbReference>
<sequence>MEPDRVFRDHGYSGASLRRPGLDRLRNAVAAARFERILMTAPDRLARNFVHQCCSLRSCRNTVLRWCSLIGR</sequence>
<dbReference type="EMBL" id="JAEUXJ010000019">
    <property type="protein sequence ID" value="MBL6458773.1"/>
    <property type="molecule type" value="Genomic_DNA"/>
</dbReference>